<dbReference type="InterPro" id="IPR015797">
    <property type="entry name" value="NUDIX_hydrolase-like_dom_sf"/>
</dbReference>
<dbReference type="SUPFAM" id="SSF55811">
    <property type="entry name" value="Nudix"/>
    <property type="match status" value="1"/>
</dbReference>
<dbReference type="Proteomes" id="UP000245202">
    <property type="component" value="Unassembled WGS sequence"/>
</dbReference>
<dbReference type="Pfam" id="PF00293">
    <property type="entry name" value="NUDIX"/>
    <property type="match status" value="1"/>
</dbReference>
<dbReference type="InterPro" id="IPR020084">
    <property type="entry name" value="NUDIX_hydrolase_CS"/>
</dbReference>
<accession>A0A2R5EQ64</accession>
<gene>
    <name evidence="5" type="ORF">PAT3040_02817</name>
</gene>
<feature type="domain" description="Nudix hydrolase" evidence="4">
    <location>
        <begin position="1"/>
        <end position="123"/>
    </location>
</feature>
<dbReference type="InterPro" id="IPR000086">
    <property type="entry name" value="NUDIX_hydrolase_dom"/>
</dbReference>
<comment type="cofactor">
    <cofactor evidence="1">
        <name>Mg(2+)</name>
        <dbReference type="ChEBI" id="CHEBI:18420"/>
    </cofactor>
</comment>
<evidence type="ECO:0000259" key="4">
    <source>
        <dbReference type="PROSITE" id="PS51462"/>
    </source>
</evidence>
<dbReference type="PROSITE" id="PS51462">
    <property type="entry name" value="NUDIX"/>
    <property type="match status" value="1"/>
</dbReference>
<dbReference type="PANTHER" id="PTHR43046">
    <property type="entry name" value="GDP-MANNOSE MANNOSYL HYDROLASE"/>
    <property type="match status" value="1"/>
</dbReference>
<dbReference type="CDD" id="cd02883">
    <property type="entry name" value="NUDIX_Hydrolase"/>
    <property type="match status" value="1"/>
</dbReference>
<dbReference type="GO" id="GO:0016787">
    <property type="term" value="F:hydrolase activity"/>
    <property type="evidence" value="ECO:0007669"/>
    <property type="project" value="UniProtKB-KW"/>
</dbReference>
<dbReference type="PRINTS" id="PR00502">
    <property type="entry name" value="NUDIXFAMILY"/>
</dbReference>
<dbReference type="AlphaFoldDB" id="A0A2R5EQ64"/>
<name>A0A2R5EQ64_9BACL</name>
<comment type="caution">
    <text evidence="5">The sequence shown here is derived from an EMBL/GenBank/DDBJ whole genome shotgun (WGS) entry which is preliminary data.</text>
</comment>
<protein>
    <submittedName>
        <fullName evidence="5">DNA mismatch repair protein MutT</fullName>
    </submittedName>
</protein>
<proteinExistence type="inferred from homology"/>
<sequence length="129" mass="14955">MYPIIAQAVILQNDSLLMVRQYVQRGDIVWNFPGGGIEINETPEMACIREVKEETGIEVKGLYLIHEQNEKYTYLITKFEGQIKLDKNNKDNEDIIEVQWISQKGINYLDSYTKPIMDIVSKKLELKSS</sequence>
<evidence type="ECO:0000313" key="5">
    <source>
        <dbReference type="EMBL" id="GBG08245.1"/>
    </source>
</evidence>
<dbReference type="PROSITE" id="PS00893">
    <property type="entry name" value="NUDIX_BOX"/>
    <property type="match status" value="1"/>
</dbReference>
<dbReference type="Gene3D" id="3.90.79.10">
    <property type="entry name" value="Nucleoside Triphosphate Pyrophosphohydrolase"/>
    <property type="match status" value="1"/>
</dbReference>
<comment type="similarity">
    <text evidence="3">Belongs to the Nudix hydrolase family.</text>
</comment>
<evidence type="ECO:0000256" key="2">
    <source>
        <dbReference type="ARBA" id="ARBA00022801"/>
    </source>
</evidence>
<reference evidence="5 6" key="1">
    <citation type="submission" date="2017-08" db="EMBL/GenBank/DDBJ databases">
        <title>Substantial Increase in Enzyme Production by Combined Drug-Resistance Mutations in Paenibacillus agaridevorans.</title>
        <authorList>
            <person name="Tanaka Y."/>
            <person name="Funane K."/>
            <person name="Hosaka T."/>
            <person name="Shiwa Y."/>
            <person name="Fujita N."/>
            <person name="Miyazaki T."/>
            <person name="Yoshikawa H."/>
            <person name="Murakami K."/>
            <person name="Kasahara K."/>
            <person name="Inaoka T."/>
            <person name="Hiraga Y."/>
            <person name="Ochi K."/>
        </authorList>
    </citation>
    <scope>NUCLEOTIDE SEQUENCE [LARGE SCALE GENOMIC DNA]</scope>
    <source>
        <strain evidence="5 6">T-3040</strain>
    </source>
</reference>
<evidence type="ECO:0000256" key="1">
    <source>
        <dbReference type="ARBA" id="ARBA00001946"/>
    </source>
</evidence>
<organism evidence="5 6">
    <name type="scientific">Paenibacillus agaridevorans</name>
    <dbReference type="NCBI Taxonomy" id="171404"/>
    <lineage>
        <taxon>Bacteria</taxon>
        <taxon>Bacillati</taxon>
        <taxon>Bacillota</taxon>
        <taxon>Bacilli</taxon>
        <taxon>Bacillales</taxon>
        <taxon>Paenibacillaceae</taxon>
        <taxon>Paenibacillus</taxon>
    </lineage>
</organism>
<dbReference type="RefSeq" id="WP_258234972.1">
    <property type="nucleotide sequence ID" value="NZ_BDQX01000161.1"/>
</dbReference>
<dbReference type="PANTHER" id="PTHR43046:SF14">
    <property type="entry name" value="MUTT_NUDIX FAMILY PROTEIN"/>
    <property type="match status" value="1"/>
</dbReference>
<dbReference type="InterPro" id="IPR020476">
    <property type="entry name" value="Nudix_hydrolase"/>
</dbReference>
<evidence type="ECO:0000256" key="3">
    <source>
        <dbReference type="RuleBase" id="RU003476"/>
    </source>
</evidence>
<dbReference type="EMBL" id="BDQX01000161">
    <property type="protein sequence ID" value="GBG08245.1"/>
    <property type="molecule type" value="Genomic_DNA"/>
</dbReference>
<evidence type="ECO:0000313" key="6">
    <source>
        <dbReference type="Proteomes" id="UP000245202"/>
    </source>
</evidence>
<keyword evidence="2 3" id="KW-0378">Hydrolase</keyword>
<keyword evidence="6" id="KW-1185">Reference proteome</keyword>